<evidence type="ECO:0000256" key="1">
    <source>
        <dbReference type="ARBA" id="ARBA00000971"/>
    </source>
</evidence>
<feature type="domain" description="Trigger factor C-terminal" evidence="12">
    <location>
        <begin position="264"/>
        <end position="425"/>
    </location>
</feature>
<evidence type="ECO:0000313" key="13">
    <source>
        <dbReference type="EMBL" id="PIR94810.1"/>
    </source>
</evidence>
<dbReference type="Gene3D" id="3.30.70.1050">
    <property type="entry name" value="Trigger factor ribosome-binding domain"/>
    <property type="match status" value="1"/>
</dbReference>
<dbReference type="SUPFAM" id="SSF109998">
    <property type="entry name" value="Triger factor/SurA peptide-binding domain-like"/>
    <property type="match status" value="1"/>
</dbReference>
<keyword evidence="9" id="KW-0132">Cell division</keyword>
<dbReference type="InterPro" id="IPR001179">
    <property type="entry name" value="PPIase_FKBP_dom"/>
</dbReference>
<dbReference type="GO" id="GO:0043022">
    <property type="term" value="F:ribosome binding"/>
    <property type="evidence" value="ECO:0007669"/>
    <property type="project" value="TreeGrafter"/>
</dbReference>
<dbReference type="GO" id="GO:0051301">
    <property type="term" value="P:cell division"/>
    <property type="evidence" value="ECO:0007669"/>
    <property type="project" value="UniProtKB-KW"/>
</dbReference>
<feature type="domain" description="PPIase FKBP-type" evidence="10">
    <location>
        <begin position="160"/>
        <end position="241"/>
    </location>
</feature>
<dbReference type="Proteomes" id="UP000228614">
    <property type="component" value="Unassembled WGS sequence"/>
</dbReference>
<comment type="caution">
    <text evidence="13">The sequence shown here is derived from an EMBL/GenBank/DDBJ whole genome shotgun (WGS) entry which is preliminary data.</text>
</comment>
<keyword evidence="6 9" id="KW-0143">Chaperone</keyword>
<dbReference type="HAMAP" id="MF_00303">
    <property type="entry name" value="Trigger_factor_Tig"/>
    <property type="match status" value="1"/>
</dbReference>
<dbReference type="PANTHER" id="PTHR30560:SF3">
    <property type="entry name" value="TRIGGER FACTOR-LIKE PROTEIN TIG, CHLOROPLASTIC"/>
    <property type="match status" value="1"/>
</dbReference>
<evidence type="ECO:0000259" key="12">
    <source>
        <dbReference type="Pfam" id="PF05698"/>
    </source>
</evidence>
<dbReference type="GO" id="GO:0043335">
    <property type="term" value="P:protein unfolding"/>
    <property type="evidence" value="ECO:0007669"/>
    <property type="project" value="TreeGrafter"/>
</dbReference>
<dbReference type="InterPro" id="IPR008881">
    <property type="entry name" value="Trigger_fac_ribosome-bd_bac"/>
</dbReference>
<evidence type="ECO:0000256" key="8">
    <source>
        <dbReference type="ARBA" id="ARBA00029986"/>
    </source>
</evidence>
<dbReference type="Pfam" id="PF05697">
    <property type="entry name" value="Trigger_N"/>
    <property type="match status" value="1"/>
</dbReference>
<dbReference type="InterPro" id="IPR005215">
    <property type="entry name" value="Trig_fac"/>
</dbReference>
<dbReference type="Gene3D" id="3.10.50.40">
    <property type="match status" value="1"/>
</dbReference>
<dbReference type="InterPro" id="IPR027304">
    <property type="entry name" value="Trigger_fact/SurA_dom_sf"/>
</dbReference>
<keyword evidence="9" id="KW-0963">Cytoplasm</keyword>
<dbReference type="PANTHER" id="PTHR30560">
    <property type="entry name" value="TRIGGER FACTOR CHAPERONE AND PEPTIDYL-PROLYL CIS/TRANS ISOMERASE"/>
    <property type="match status" value="1"/>
</dbReference>
<evidence type="ECO:0000256" key="3">
    <source>
        <dbReference type="ARBA" id="ARBA00013194"/>
    </source>
</evidence>
<comment type="domain">
    <text evidence="9">Consists of 3 domains; the N-terminus binds the ribosome, the middle domain has PPIase activity, while the C-terminus has intrinsic chaperone activity on its own.</text>
</comment>
<comment type="similarity">
    <text evidence="2 9">Belongs to the FKBP-type PPIase family. Tig subfamily.</text>
</comment>
<comment type="function">
    <text evidence="9">Involved in protein export. Acts as a chaperone by maintaining the newly synthesized protein in an open conformation. Functions as a peptidyl-prolyl cis-trans isomerase.</text>
</comment>
<dbReference type="AlphaFoldDB" id="A0A2H0V912"/>
<dbReference type="Pfam" id="PF05698">
    <property type="entry name" value="Trigger_C"/>
    <property type="match status" value="1"/>
</dbReference>
<dbReference type="InterPro" id="IPR036611">
    <property type="entry name" value="Trigger_fac_ribosome-bd_sf"/>
</dbReference>
<dbReference type="NCBIfam" id="TIGR00115">
    <property type="entry name" value="tig"/>
    <property type="match status" value="1"/>
</dbReference>
<gene>
    <name evidence="9 13" type="primary">tig</name>
    <name evidence="13" type="ORF">COT95_02160</name>
</gene>
<dbReference type="InterPro" id="IPR037041">
    <property type="entry name" value="Trigger_fac_C_sf"/>
</dbReference>
<protein>
    <recommendedName>
        <fullName evidence="4 9">Trigger factor</fullName>
        <shortName evidence="9">TF</shortName>
        <ecNumber evidence="3 9">5.2.1.8</ecNumber>
    </recommendedName>
    <alternativeName>
        <fullName evidence="8 9">PPIase</fullName>
    </alternativeName>
</protein>
<dbReference type="EMBL" id="PFAN01000107">
    <property type="protein sequence ID" value="PIR94810.1"/>
    <property type="molecule type" value="Genomic_DNA"/>
</dbReference>
<dbReference type="SUPFAM" id="SSF54534">
    <property type="entry name" value="FKBP-like"/>
    <property type="match status" value="1"/>
</dbReference>
<dbReference type="GO" id="GO:0051083">
    <property type="term" value="P:'de novo' cotranslational protein folding"/>
    <property type="evidence" value="ECO:0007669"/>
    <property type="project" value="TreeGrafter"/>
</dbReference>
<dbReference type="InterPro" id="IPR008880">
    <property type="entry name" value="Trigger_fac_C"/>
</dbReference>
<dbReference type="SUPFAM" id="SSF102735">
    <property type="entry name" value="Trigger factor ribosome-binding domain"/>
    <property type="match status" value="1"/>
</dbReference>
<dbReference type="Pfam" id="PF00254">
    <property type="entry name" value="FKBP_C"/>
    <property type="match status" value="1"/>
</dbReference>
<evidence type="ECO:0000256" key="6">
    <source>
        <dbReference type="ARBA" id="ARBA00023186"/>
    </source>
</evidence>
<sequence>MNVNKNNNNKELEITIELAWEELKPYLNKASEKISQDVKVEGFRPGKAPYDVLKKKVGEMTILQEAANIAIQKTADSIIKEQIKGDEDKIIGRPEVKLTKVAVDNPLEYKIIMQLIPEITLGKYKGLGIKAKQTQIQKEEVEKVIKDLRDMRASEKITTREIKSDDKVIVNMQMFLDNVPIEGGQSKDTTVMIGADYIIPGFDKHLLGAKKGDIREFKLPYPESHYQKNLAGKMVEFKVEIKEVYERQLPELNEEFVKNLGAASVEDLNKKITENMEMEARQKDEQKVVIEIFEKLLAAAKFSHLSEQLVHSESHNMIHELKHNVEQQGAKFEDYLMHMKKTEQELEKDFAPEAEKRVKTSFIIDKILREENIKVSDEELQAEVDERLKMYESNPEMKKQADTSEFRNYLRYNMLNKKVIDKLKEWNIAN</sequence>
<evidence type="ECO:0000259" key="11">
    <source>
        <dbReference type="Pfam" id="PF05697"/>
    </source>
</evidence>
<evidence type="ECO:0000256" key="5">
    <source>
        <dbReference type="ARBA" id="ARBA00023110"/>
    </source>
</evidence>
<name>A0A2H0V912_9BACT</name>
<keyword evidence="9" id="KW-0131">Cell cycle</keyword>
<comment type="catalytic activity">
    <reaction evidence="1 9">
        <text>[protein]-peptidylproline (omega=180) = [protein]-peptidylproline (omega=0)</text>
        <dbReference type="Rhea" id="RHEA:16237"/>
        <dbReference type="Rhea" id="RHEA-COMP:10747"/>
        <dbReference type="Rhea" id="RHEA-COMP:10748"/>
        <dbReference type="ChEBI" id="CHEBI:83833"/>
        <dbReference type="ChEBI" id="CHEBI:83834"/>
        <dbReference type="EC" id="5.2.1.8"/>
    </reaction>
</comment>
<evidence type="ECO:0000256" key="4">
    <source>
        <dbReference type="ARBA" id="ARBA00016902"/>
    </source>
</evidence>
<dbReference type="Gene3D" id="1.10.3120.10">
    <property type="entry name" value="Trigger factor, C-terminal domain"/>
    <property type="match status" value="1"/>
</dbReference>
<dbReference type="GO" id="GO:0015031">
    <property type="term" value="P:protein transport"/>
    <property type="evidence" value="ECO:0007669"/>
    <property type="project" value="UniProtKB-UniRule"/>
</dbReference>
<evidence type="ECO:0000256" key="2">
    <source>
        <dbReference type="ARBA" id="ARBA00005464"/>
    </source>
</evidence>
<reference evidence="14" key="1">
    <citation type="submission" date="2017-09" db="EMBL/GenBank/DDBJ databases">
        <title>Depth-based differentiation of microbial function through sediment-hosted aquifers and enrichment of novel symbionts in the deep terrestrial subsurface.</title>
        <authorList>
            <person name="Probst A.J."/>
            <person name="Ladd B."/>
            <person name="Jarett J.K."/>
            <person name="Geller-Mcgrath D.E."/>
            <person name="Sieber C.M.K."/>
            <person name="Emerson J.B."/>
            <person name="Anantharaman K."/>
            <person name="Thomas B.C."/>
            <person name="Malmstrom R."/>
            <person name="Stieglmeier M."/>
            <person name="Klingl A."/>
            <person name="Woyke T."/>
            <person name="Ryan C.M."/>
            <person name="Banfield J.F."/>
        </authorList>
    </citation>
    <scope>NUCLEOTIDE SEQUENCE [LARGE SCALE GENOMIC DNA]</scope>
</reference>
<dbReference type="InterPro" id="IPR046357">
    <property type="entry name" value="PPIase_dom_sf"/>
</dbReference>
<accession>A0A2H0V912</accession>
<organism evidence="13 14">
    <name type="scientific">Candidatus Falkowbacteria bacterium CG10_big_fil_rev_8_21_14_0_10_37_6</name>
    <dbReference type="NCBI Taxonomy" id="1974563"/>
    <lineage>
        <taxon>Bacteria</taxon>
        <taxon>Candidatus Falkowiibacteriota</taxon>
    </lineage>
</organism>
<dbReference type="EC" id="5.2.1.8" evidence="3 9"/>
<keyword evidence="7 9" id="KW-0413">Isomerase</keyword>
<dbReference type="GO" id="GO:0003755">
    <property type="term" value="F:peptidyl-prolyl cis-trans isomerase activity"/>
    <property type="evidence" value="ECO:0007669"/>
    <property type="project" value="UniProtKB-UniRule"/>
</dbReference>
<dbReference type="PIRSF" id="PIRSF003095">
    <property type="entry name" value="Trigger_factor"/>
    <property type="match status" value="1"/>
</dbReference>
<dbReference type="GO" id="GO:0044183">
    <property type="term" value="F:protein folding chaperone"/>
    <property type="evidence" value="ECO:0007669"/>
    <property type="project" value="TreeGrafter"/>
</dbReference>
<dbReference type="GO" id="GO:0005737">
    <property type="term" value="C:cytoplasm"/>
    <property type="evidence" value="ECO:0007669"/>
    <property type="project" value="UniProtKB-SubCell"/>
</dbReference>
<comment type="subcellular location">
    <subcellularLocation>
        <location evidence="9">Cytoplasm</location>
    </subcellularLocation>
    <text evidence="9">About half TF is bound to the ribosome near the polypeptide exit tunnel while the other half is free in the cytoplasm.</text>
</comment>
<keyword evidence="5 9" id="KW-0697">Rotamase</keyword>
<evidence type="ECO:0000256" key="9">
    <source>
        <dbReference type="HAMAP-Rule" id="MF_00303"/>
    </source>
</evidence>
<evidence type="ECO:0000313" key="14">
    <source>
        <dbReference type="Proteomes" id="UP000228614"/>
    </source>
</evidence>
<proteinExistence type="inferred from homology"/>
<evidence type="ECO:0000256" key="7">
    <source>
        <dbReference type="ARBA" id="ARBA00023235"/>
    </source>
</evidence>
<evidence type="ECO:0000259" key="10">
    <source>
        <dbReference type="Pfam" id="PF00254"/>
    </source>
</evidence>
<feature type="domain" description="Trigger factor ribosome-binding bacterial" evidence="11">
    <location>
        <begin position="1"/>
        <end position="148"/>
    </location>
</feature>